<dbReference type="GO" id="GO:0005412">
    <property type="term" value="F:D-glucose:sodium symporter activity"/>
    <property type="evidence" value="ECO:0007669"/>
    <property type="project" value="TreeGrafter"/>
</dbReference>
<comment type="caution">
    <text evidence="8">The sequence shown here is derived from an EMBL/GenBank/DDBJ whole genome shotgun (WGS) entry which is preliminary data.</text>
</comment>
<dbReference type="GO" id="GO:0005886">
    <property type="term" value="C:plasma membrane"/>
    <property type="evidence" value="ECO:0007669"/>
    <property type="project" value="TreeGrafter"/>
</dbReference>
<feature type="transmembrane region" description="Helical" evidence="7">
    <location>
        <begin position="123"/>
        <end position="145"/>
    </location>
</feature>
<keyword evidence="4 7" id="KW-1133">Transmembrane helix</keyword>
<comment type="similarity">
    <text evidence="2 6">Belongs to the sodium:solute symporter (SSF) (TC 2.A.21) family.</text>
</comment>
<dbReference type="OrthoDB" id="6132759at2759"/>
<feature type="transmembrane region" description="Helical" evidence="7">
    <location>
        <begin position="209"/>
        <end position="232"/>
    </location>
</feature>
<accession>A0A3S5CJU7</accession>
<name>A0A3S5CJU7_9PLAT</name>
<feature type="transmembrane region" description="Helical" evidence="7">
    <location>
        <begin position="157"/>
        <end position="176"/>
    </location>
</feature>
<protein>
    <submittedName>
        <fullName evidence="8">Uncharacterized protein</fullName>
    </submittedName>
</protein>
<dbReference type="PANTHER" id="PTHR11819">
    <property type="entry name" value="SOLUTE CARRIER FAMILY 5"/>
    <property type="match status" value="1"/>
</dbReference>
<evidence type="ECO:0000256" key="4">
    <source>
        <dbReference type="ARBA" id="ARBA00022989"/>
    </source>
</evidence>
<evidence type="ECO:0000313" key="9">
    <source>
        <dbReference type="Proteomes" id="UP000784294"/>
    </source>
</evidence>
<evidence type="ECO:0000313" key="8">
    <source>
        <dbReference type="EMBL" id="VEL27286.1"/>
    </source>
</evidence>
<dbReference type="Proteomes" id="UP000784294">
    <property type="component" value="Unassembled WGS sequence"/>
</dbReference>
<proteinExistence type="inferred from homology"/>
<dbReference type="Gene3D" id="1.20.1730.10">
    <property type="entry name" value="Sodium/glucose cotransporter"/>
    <property type="match status" value="1"/>
</dbReference>
<dbReference type="AlphaFoldDB" id="A0A3S5CJU7"/>
<feature type="transmembrane region" description="Helical" evidence="7">
    <location>
        <begin position="49"/>
        <end position="70"/>
    </location>
</feature>
<feature type="transmembrane region" description="Helical" evidence="7">
    <location>
        <begin position="12"/>
        <end position="29"/>
    </location>
</feature>
<dbReference type="Pfam" id="PF00474">
    <property type="entry name" value="SSF"/>
    <property type="match status" value="1"/>
</dbReference>
<keyword evidence="9" id="KW-1185">Reference proteome</keyword>
<evidence type="ECO:0000256" key="7">
    <source>
        <dbReference type="SAM" id="Phobius"/>
    </source>
</evidence>
<dbReference type="InterPro" id="IPR001734">
    <property type="entry name" value="Na/solute_symporter"/>
</dbReference>
<organism evidence="8 9">
    <name type="scientific">Protopolystoma xenopodis</name>
    <dbReference type="NCBI Taxonomy" id="117903"/>
    <lineage>
        <taxon>Eukaryota</taxon>
        <taxon>Metazoa</taxon>
        <taxon>Spiralia</taxon>
        <taxon>Lophotrochozoa</taxon>
        <taxon>Platyhelminthes</taxon>
        <taxon>Monogenea</taxon>
        <taxon>Polyopisthocotylea</taxon>
        <taxon>Polystomatidea</taxon>
        <taxon>Polystomatidae</taxon>
        <taxon>Protopolystoma</taxon>
    </lineage>
</organism>
<comment type="subcellular location">
    <subcellularLocation>
        <location evidence="1">Membrane</location>
        <topology evidence="1">Multi-pass membrane protein</topology>
    </subcellularLocation>
</comment>
<dbReference type="InterPro" id="IPR038377">
    <property type="entry name" value="Na/Glc_symporter_sf"/>
</dbReference>
<evidence type="ECO:0000256" key="6">
    <source>
        <dbReference type="RuleBase" id="RU362091"/>
    </source>
</evidence>
<keyword evidence="3 7" id="KW-0812">Transmembrane</keyword>
<dbReference type="PANTHER" id="PTHR11819:SF195">
    <property type="entry name" value="SODIUM_GLUCOSE COTRANSPORTER 4"/>
    <property type="match status" value="1"/>
</dbReference>
<dbReference type="NCBIfam" id="TIGR00813">
    <property type="entry name" value="sss"/>
    <property type="match status" value="1"/>
</dbReference>
<evidence type="ECO:0000256" key="5">
    <source>
        <dbReference type="ARBA" id="ARBA00023136"/>
    </source>
</evidence>
<keyword evidence="5 7" id="KW-0472">Membrane</keyword>
<evidence type="ECO:0000256" key="2">
    <source>
        <dbReference type="ARBA" id="ARBA00006434"/>
    </source>
</evidence>
<reference evidence="8" key="1">
    <citation type="submission" date="2018-11" db="EMBL/GenBank/DDBJ databases">
        <authorList>
            <consortium name="Pathogen Informatics"/>
        </authorList>
    </citation>
    <scope>NUCLEOTIDE SEQUENCE</scope>
</reference>
<sequence length="233" mass="25349">MYYAMELEIPDIVVVALYFAAILGVGLWSSCRNRGSVGGYFLAGRSMHWIPVGASIFASNIGSGHFIGLAGSGAAKGIGVSIFELTAIFVVIVLGWIFIPVYLASGVFTMPEYLRKRFGGHRIRIYLACLALILYVFTKISADLYAGAIFIDQSLKLDLYTSVVVLLCVSALFTILGGLTAVIWTDFIQTIIMIAGALYLMIQSERHPIYILCALTLIYSLCASTVLSTTLFK</sequence>
<evidence type="ECO:0000256" key="1">
    <source>
        <dbReference type="ARBA" id="ARBA00004141"/>
    </source>
</evidence>
<dbReference type="PROSITE" id="PS50283">
    <property type="entry name" value="NA_SOLUT_SYMP_3"/>
    <property type="match status" value="1"/>
</dbReference>
<dbReference type="EMBL" id="CAAALY010086144">
    <property type="protein sequence ID" value="VEL27286.1"/>
    <property type="molecule type" value="Genomic_DNA"/>
</dbReference>
<evidence type="ECO:0000256" key="3">
    <source>
        <dbReference type="ARBA" id="ARBA00022692"/>
    </source>
</evidence>
<gene>
    <name evidence="8" type="ORF">PXEA_LOCUS20726</name>
</gene>
<feature type="transmembrane region" description="Helical" evidence="7">
    <location>
        <begin position="82"/>
        <end position="103"/>
    </location>
</feature>